<name>A0AAV1RVT7_9ROSI</name>
<evidence type="ECO:0000313" key="1">
    <source>
        <dbReference type="EMBL" id="CAK7339955.1"/>
    </source>
</evidence>
<dbReference type="EMBL" id="CAWUPB010001159">
    <property type="protein sequence ID" value="CAK7339955.1"/>
    <property type="molecule type" value="Genomic_DNA"/>
</dbReference>
<protein>
    <recommendedName>
        <fullName evidence="3">Ribosomal protein L14</fullName>
    </recommendedName>
</protein>
<keyword evidence="2" id="KW-1185">Reference proteome</keyword>
<evidence type="ECO:0000313" key="2">
    <source>
        <dbReference type="Proteomes" id="UP001314170"/>
    </source>
</evidence>
<dbReference type="AlphaFoldDB" id="A0AAV1RVT7"/>
<reference evidence="1 2" key="1">
    <citation type="submission" date="2024-01" db="EMBL/GenBank/DDBJ databases">
        <authorList>
            <person name="Waweru B."/>
        </authorList>
    </citation>
    <scope>NUCLEOTIDE SEQUENCE [LARGE SCALE GENOMIC DNA]</scope>
</reference>
<proteinExistence type="predicted"/>
<sequence>MSKANNIKVLKGKERPIVQVGSVLQSRCLVMMLSIDTRSKKGIPYGTPDEVGIDKSQIYHHHIAIISVTTIKKTMKKLLMARKGTSVRDNTESGIVDNDKHPLNDKIVKDMKKNTLVS</sequence>
<gene>
    <name evidence="1" type="ORF">DCAF_LOCUS15033</name>
</gene>
<dbReference type="Proteomes" id="UP001314170">
    <property type="component" value="Unassembled WGS sequence"/>
</dbReference>
<evidence type="ECO:0008006" key="3">
    <source>
        <dbReference type="Google" id="ProtNLM"/>
    </source>
</evidence>
<accession>A0AAV1RVT7</accession>
<comment type="caution">
    <text evidence="1">The sequence shown here is derived from an EMBL/GenBank/DDBJ whole genome shotgun (WGS) entry which is preliminary data.</text>
</comment>
<organism evidence="1 2">
    <name type="scientific">Dovyalis caffra</name>
    <dbReference type="NCBI Taxonomy" id="77055"/>
    <lineage>
        <taxon>Eukaryota</taxon>
        <taxon>Viridiplantae</taxon>
        <taxon>Streptophyta</taxon>
        <taxon>Embryophyta</taxon>
        <taxon>Tracheophyta</taxon>
        <taxon>Spermatophyta</taxon>
        <taxon>Magnoliopsida</taxon>
        <taxon>eudicotyledons</taxon>
        <taxon>Gunneridae</taxon>
        <taxon>Pentapetalae</taxon>
        <taxon>rosids</taxon>
        <taxon>fabids</taxon>
        <taxon>Malpighiales</taxon>
        <taxon>Salicaceae</taxon>
        <taxon>Flacourtieae</taxon>
        <taxon>Dovyalis</taxon>
    </lineage>
</organism>